<dbReference type="InterPro" id="IPR050005">
    <property type="entry name" value="DenD"/>
</dbReference>
<gene>
    <name evidence="4" type="ORF">NS226_18990</name>
</gene>
<dbReference type="Proteomes" id="UP000078272">
    <property type="component" value="Unassembled WGS sequence"/>
</dbReference>
<dbReference type="PATRIC" id="fig|401562.3.peg.3910"/>
<dbReference type="PANTHER" id="PTHR43103:SF3">
    <property type="entry name" value="ADP-L-GLYCERO-D-MANNO-HEPTOSE-6-EPIMERASE"/>
    <property type="match status" value="1"/>
</dbReference>
<keyword evidence="2" id="KW-0119">Carbohydrate metabolism</keyword>
<dbReference type="RefSeq" id="WP_058636301.1">
    <property type="nucleotide sequence ID" value="NZ_LDPZ01000053.1"/>
</dbReference>
<dbReference type="Gene3D" id="3.40.50.720">
    <property type="entry name" value="NAD(P)-binding Rossmann-like Domain"/>
    <property type="match status" value="1"/>
</dbReference>
<dbReference type="SUPFAM" id="SSF51735">
    <property type="entry name" value="NAD(P)-binding Rossmann-fold domains"/>
    <property type="match status" value="1"/>
</dbReference>
<protein>
    <submittedName>
        <fullName evidence="4">NAD-dependent epimerase</fullName>
    </submittedName>
</protein>
<dbReference type="CDD" id="cd05238">
    <property type="entry name" value="Gne_like_SDR_e"/>
    <property type="match status" value="1"/>
</dbReference>
<comment type="caution">
    <text evidence="4">The sequence shown here is derived from an EMBL/GenBank/DDBJ whole genome shotgun (WGS) entry which is preliminary data.</text>
</comment>
<dbReference type="OrthoDB" id="9801056at2"/>
<evidence type="ECO:0000256" key="2">
    <source>
        <dbReference type="ARBA" id="ARBA00023277"/>
    </source>
</evidence>
<dbReference type="EMBL" id="LDPZ01000053">
    <property type="protein sequence ID" value="KTQ85809.1"/>
    <property type="molecule type" value="Genomic_DNA"/>
</dbReference>
<dbReference type="InterPro" id="IPR036291">
    <property type="entry name" value="NAD(P)-bd_dom_sf"/>
</dbReference>
<dbReference type="STRING" id="401562.NS365_15915"/>
<evidence type="ECO:0000259" key="3">
    <source>
        <dbReference type="Pfam" id="PF01370"/>
    </source>
</evidence>
<proteinExistence type="predicted"/>
<dbReference type="PANTHER" id="PTHR43103">
    <property type="entry name" value="NUCLEOSIDE-DIPHOSPHATE-SUGAR EPIMERASE"/>
    <property type="match status" value="1"/>
</dbReference>
<accession>A0A175R5W5</accession>
<name>A0A175R5W5_9HYPH</name>
<keyword evidence="1" id="KW-0521">NADP</keyword>
<dbReference type="Gene3D" id="3.90.25.10">
    <property type="entry name" value="UDP-galactose 4-epimerase, domain 1"/>
    <property type="match status" value="1"/>
</dbReference>
<dbReference type="Pfam" id="PF01370">
    <property type="entry name" value="Epimerase"/>
    <property type="match status" value="1"/>
</dbReference>
<dbReference type="AlphaFoldDB" id="A0A175R5W5"/>
<dbReference type="GO" id="GO:0016491">
    <property type="term" value="F:oxidoreductase activity"/>
    <property type="evidence" value="ECO:0007669"/>
    <property type="project" value="InterPro"/>
</dbReference>
<evidence type="ECO:0000313" key="5">
    <source>
        <dbReference type="Proteomes" id="UP000078272"/>
    </source>
</evidence>
<feature type="domain" description="NAD-dependent epimerase/dehydratase" evidence="3">
    <location>
        <begin position="3"/>
        <end position="208"/>
    </location>
</feature>
<reference evidence="4 5" key="1">
    <citation type="journal article" date="2016" name="Front. Microbiol.">
        <title>Genomic Resource of Rice Seed Associated Bacteria.</title>
        <authorList>
            <person name="Midha S."/>
            <person name="Bansal K."/>
            <person name="Sharma S."/>
            <person name="Kumar N."/>
            <person name="Patil P.P."/>
            <person name="Chaudhry V."/>
            <person name="Patil P.B."/>
        </authorList>
    </citation>
    <scope>NUCLEOTIDE SEQUENCE [LARGE SCALE GENOMIC DNA]</scope>
    <source>
        <strain evidence="4 5">NS226</strain>
    </source>
</reference>
<dbReference type="NCBIfam" id="NF043036">
    <property type="entry name" value="ErythonDh"/>
    <property type="match status" value="1"/>
</dbReference>
<organism evidence="4 5">
    <name type="scientific">Aureimonas ureilytica</name>
    <dbReference type="NCBI Taxonomy" id="401562"/>
    <lineage>
        <taxon>Bacteria</taxon>
        <taxon>Pseudomonadati</taxon>
        <taxon>Pseudomonadota</taxon>
        <taxon>Alphaproteobacteria</taxon>
        <taxon>Hyphomicrobiales</taxon>
        <taxon>Aurantimonadaceae</taxon>
        <taxon>Aureimonas</taxon>
    </lineage>
</organism>
<evidence type="ECO:0000256" key="1">
    <source>
        <dbReference type="ARBA" id="ARBA00022857"/>
    </source>
</evidence>
<evidence type="ECO:0000313" key="4">
    <source>
        <dbReference type="EMBL" id="KTQ85809.1"/>
    </source>
</evidence>
<dbReference type="InterPro" id="IPR001509">
    <property type="entry name" value="Epimerase_deHydtase"/>
</dbReference>
<sequence>MKVLIIGAAGMIGRKLAERIAADGTLGGKPVDRLVMVDVVQPNAPGGRIADIATQALDVSAPDATQPLIAERPDVVFHLAAIVSGEAEADFDKGYRINLDGTRDLLEAIRREHLRSGYKPRVVFASSIAVFGAPFAERVPEDFALTPLTSYGTQKAIGELLLADYTRRGFLDGVGLRLPTICVRPGAPNKAASGFFSNILREPMSGKEAVLPVADTVRHYFASPRAAVGFFLHAATMDTALIGPRRNLNMPGLSATVGDELEALRAVAGEKALALVKRVPDETIIRIVDGWAPDIEAQRARDLGFTVENSFEEIVRAHIDDELGGSVQA</sequence>